<sequence length="600" mass="68321">MGLEKTIVRNMSRIEARKLGLALMIGCCIVILTYFVSMSETTVDQQLSVAYRVGTAEVVEGKISLEKPERLRKGGHGNTAEEKVHHSNFSAISHMTAKEEKRESKKPKDEEILPPKREDERSQTMKPKVVEPICDFSNPRTEFCEMTGDVRIHGKSSSVEMAKGFRNLNRRAKPQNYGVGLVAVFILVALTYVSRTRTTSMRFSLGGFVKPEKKPICDTSNRKSDICEADGDVRIMGKDTRMVFVAGGGGGGESWTIKPYARKWDAGSGARVREVTLKLVDGYARDRRCSVNHTVPAMVFAIGGWTGNYFHDFVDVLVPLFETAYHFGGEVQFLIANLNRPWMDKYQLFFKKLSRYEIIEYDHDDAIRCFKHVTLGLRCTSAEDFQMEPSKSPHGYTMFDFAKFARGAFSLERDYPSRMGEETDKKPRLMVITRATTRRFMNVEEIVRMAEEVGYEVVVAEGDSDVSKFSRIVNSCDVLMGVHGSALTNMVFLPTNAVVIQVVPWGNLGWIAGHYFRDPSNQMRLNYLEYSISEEETTLTELYPREHAVFKDPMSLHPQNADWDTFSRIFLKEQNVKLDVRRFRPYLERALGILRQRQGD</sequence>
<evidence type="ECO:0000256" key="2">
    <source>
        <dbReference type="ARBA" id="ARBA00004881"/>
    </source>
</evidence>
<evidence type="ECO:0000313" key="10">
    <source>
        <dbReference type="Proteomes" id="UP001055439"/>
    </source>
</evidence>
<dbReference type="InterPro" id="IPR049625">
    <property type="entry name" value="Glyco_transf_61_cat"/>
</dbReference>
<keyword evidence="5" id="KW-0325">Glycoprotein</keyword>
<keyword evidence="4" id="KW-0808">Transferase</keyword>
<keyword evidence="10" id="KW-1185">Reference proteome</keyword>
<evidence type="ECO:0000313" key="9">
    <source>
        <dbReference type="EMBL" id="URE28850.1"/>
    </source>
</evidence>
<evidence type="ECO:0000256" key="1">
    <source>
        <dbReference type="ARBA" id="ARBA00004323"/>
    </source>
</evidence>
<dbReference type="GO" id="GO:0000139">
    <property type="term" value="C:Golgi membrane"/>
    <property type="evidence" value="ECO:0007669"/>
    <property type="project" value="UniProtKB-SubCell"/>
</dbReference>
<comment type="pathway">
    <text evidence="2">Glycan metabolism.</text>
</comment>
<feature type="transmembrane region" description="Helical" evidence="7">
    <location>
        <begin position="21"/>
        <end position="38"/>
    </location>
</feature>
<feature type="region of interest" description="Disordered" evidence="6">
    <location>
        <begin position="67"/>
        <end position="126"/>
    </location>
</feature>
<evidence type="ECO:0000256" key="7">
    <source>
        <dbReference type="SAM" id="Phobius"/>
    </source>
</evidence>
<accession>A0A9E7KVP8</accession>
<keyword evidence="3" id="KW-0328">Glycosyltransferase</keyword>
<name>A0A9E7KVP8_9LILI</name>
<evidence type="ECO:0000256" key="3">
    <source>
        <dbReference type="ARBA" id="ARBA00022676"/>
    </source>
</evidence>
<comment type="subcellular location">
    <subcellularLocation>
        <location evidence="1">Golgi apparatus membrane</location>
        <topology evidence="1">Single-pass type II membrane protein</topology>
    </subcellularLocation>
</comment>
<proteinExistence type="predicted"/>
<evidence type="ECO:0000259" key="8">
    <source>
        <dbReference type="Pfam" id="PF04577"/>
    </source>
</evidence>
<dbReference type="OrthoDB" id="529273at2759"/>
<reference evidence="9" key="1">
    <citation type="submission" date="2022-05" db="EMBL/GenBank/DDBJ databases">
        <title>The Musa troglodytarum L. genome provides insights into the mechanism of non-climacteric behaviour and enrichment of carotenoids.</title>
        <authorList>
            <person name="Wang J."/>
        </authorList>
    </citation>
    <scope>NUCLEOTIDE SEQUENCE</scope>
    <source>
        <tissue evidence="9">Leaf</tissue>
    </source>
</reference>
<gene>
    <name evidence="9" type="ORF">MUK42_17119</name>
</gene>
<dbReference type="Pfam" id="PF04577">
    <property type="entry name" value="Glyco_transf_61"/>
    <property type="match status" value="1"/>
</dbReference>
<feature type="compositionally biased region" description="Basic and acidic residues" evidence="6">
    <location>
        <begin position="96"/>
        <end position="123"/>
    </location>
</feature>
<dbReference type="Proteomes" id="UP001055439">
    <property type="component" value="Chromosome 8"/>
</dbReference>
<keyword evidence="7" id="KW-0812">Transmembrane</keyword>
<evidence type="ECO:0000256" key="4">
    <source>
        <dbReference type="ARBA" id="ARBA00022679"/>
    </source>
</evidence>
<dbReference type="EMBL" id="CP097510">
    <property type="protein sequence ID" value="URE28850.1"/>
    <property type="molecule type" value="Genomic_DNA"/>
</dbReference>
<organism evidence="9 10">
    <name type="scientific">Musa troglodytarum</name>
    <name type="common">fe'i banana</name>
    <dbReference type="NCBI Taxonomy" id="320322"/>
    <lineage>
        <taxon>Eukaryota</taxon>
        <taxon>Viridiplantae</taxon>
        <taxon>Streptophyta</taxon>
        <taxon>Embryophyta</taxon>
        <taxon>Tracheophyta</taxon>
        <taxon>Spermatophyta</taxon>
        <taxon>Magnoliopsida</taxon>
        <taxon>Liliopsida</taxon>
        <taxon>Zingiberales</taxon>
        <taxon>Musaceae</taxon>
        <taxon>Musa</taxon>
    </lineage>
</organism>
<keyword evidence="7" id="KW-1133">Transmembrane helix</keyword>
<dbReference type="GO" id="GO:0016763">
    <property type="term" value="F:pentosyltransferase activity"/>
    <property type="evidence" value="ECO:0007669"/>
    <property type="project" value="UniProtKB-ARBA"/>
</dbReference>
<evidence type="ECO:0000256" key="5">
    <source>
        <dbReference type="ARBA" id="ARBA00023180"/>
    </source>
</evidence>
<protein>
    <recommendedName>
        <fullName evidence="8">Glycosyltransferase 61 catalytic domain-containing protein</fullName>
    </recommendedName>
</protein>
<evidence type="ECO:0000256" key="6">
    <source>
        <dbReference type="SAM" id="MobiDB-lite"/>
    </source>
</evidence>
<dbReference type="PANTHER" id="PTHR20961:SF144">
    <property type="entry name" value="OS01G0119100 PROTEIN"/>
    <property type="match status" value="1"/>
</dbReference>
<feature type="transmembrane region" description="Helical" evidence="7">
    <location>
        <begin position="177"/>
        <end position="194"/>
    </location>
</feature>
<feature type="domain" description="Glycosyltransferase 61 catalytic" evidence="8">
    <location>
        <begin position="309"/>
        <end position="500"/>
    </location>
</feature>
<keyword evidence="7" id="KW-0472">Membrane</keyword>
<dbReference type="PANTHER" id="PTHR20961">
    <property type="entry name" value="GLYCOSYLTRANSFERASE"/>
    <property type="match status" value="1"/>
</dbReference>
<dbReference type="InterPro" id="IPR007657">
    <property type="entry name" value="Glycosyltransferase_61"/>
</dbReference>
<dbReference type="AlphaFoldDB" id="A0A9E7KVP8"/>